<feature type="transmembrane region" description="Helical" evidence="7">
    <location>
        <begin position="76"/>
        <end position="94"/>
    </location>
</feature>
<evidence type="ECO:0000256" key="4">
    <source>
        <dbReference type="ARBA" id="ARBA00022989"/>
    </source>
</evidence>
<feature type="transmembrane region" description="Helical" evidence="7">
    <location>
        <begin position="37"/>
        <end position="55"/>
    </location>
</feature>
<evidence type="ECO:0000259" key="8">
    <source>
        <dbReference type="Pfam" id="PF00892"/>
    </source>
</evidence>
<dbReference type="SUPFAM" id="SSF103481">
    <property type="entry name" value="Multidrug resistance efflux transporter EmrE"/>
    <property type="match status" value="2"/>
</dbReference>
<evidence type="ECO:0000313" key="10">
    <source>
        <dbReference type="Proteomes" id="UP000638313"/>
    </source>
</evidence>
<organism evidence="9 10">
    <name type="scientific">Streptomyces mashuensis</name>
    <dbReference type="NCBI Taxonomy" id="33904"/>
    <lineage>
        <taxon>Bacteria</taxon>
        <taxon>Bacillati</taxon>
        <taxon>Actinomycetota</taxon>
        <taxon>Actinomycetes</taxon>
        <taxon>Kitasatosporales</taxon>
        <taxon>Streptomycetaceae</taxon>
        <taxon>Streptomyces</taxon>
    </lineage>
</organism>
<evidence type="ECO:0000313" key="9">
    <source>
        <dbReference type="EMBL" id="GHF75255.1"/>
    </source>
</evidence>
<feature type="transmembrane region" description="Helical" evidence="7">
    <location>
        <begin position="128"/>
        <end position="146"/>
    </location>
</feature>
<dbReference type="InterPro" id="IPR037185">
    <property type="entry name" value="EmrE-like"/>
</dbReference>
<feature type="domain" description="EamA" evidence="8">
    <location>
        <begin position="3"/>
        <end position="145"/>
    </location>
</feature>
<dbReference type="PANTHER" id="PTHR32322:SF2">
    <property type="entry name" value="EAMA DOMAIN-CONTAINING PROTEIN"/>
    <property type="match status" value="1"/>
</dbReference>
<comment type="similarity">
    <text evidence="2">Belongs to the EamA transporter family.</text>
</comment>
<evidence type="ECO:0000256" key="5">
    <source>
        <dbReference type="ARBA" id="ARBA00023136"/>
    </source>
</evidence>
<comment type="caution">
    <text evidence="9">The sequence shown here is derived from an EMBL/GenBank/DDBJ whole genome shotgun (WGS) entry which is preliminary data.</text>
</comment>
<keyword evidence="5 7" id="KW-0472">Membrane</keyword>
<dbReference type="InterPro" id="IPR000620">
    <property type="entry name" value="EamA_dom"/>
</dbReference>
<dbReference type="Pfam" id="PF00892">
    <property type="entry name" value="EamA"/>
    <property type="match status" value="2"/>
</dbReference>
<name>A0A919B990_9ACTN</name>
<evidence type="ECO:0000256" key="3">
    <source>
        <dbReference type="ARBA" id="ARBA00022692"/>
    </source>
</evidence>
<feature type="domain" description="EamA" evidence="8">
    <location>
        <begin position="157"/>
        <end position="292"/>
    </location>
</feature>
<dbReference type="Proteomes" id="UP000638313">
    <property type="component" value="Unassembled WGS sequence"/>
</dbReference>
<feature type="region of interest" description="Disordered" evidence="6">
    <location>
        <begin position="303"/>
        <end position="328"/>
    </location>
</feature>
<keyword evidence="4 7" id="KW-1133">Transmembrane helix</keyword>
<dbReference type="InterPro" id="IPR050638">
    <property type="entry name" value="AA-Vitamin_Transporters"/>
</dbReference>
<dbReference type="PANTHER" id="PTHR32322">
    <property type="entry name" value="INNER MEMBRANE TRANSPORTER"/>
    <property type="match status" value="1"/>
</dbReference>
<evidence type="ECO:0000256" key="2">
    <source>
        <dbReference type="ARBA" id="ARBA00007362"/>
    </source>
</evidence>
<feature type="transmembrane region" description="Helical" evidence="7">
    <location>
        <begin position="152"/>
        <end position="175"/>
    </location>
</feature>
<evidence type="ECO:0000256" key="7">
    <source>
        <dbReference type="SAM" id="Phobius"/>
    </source>
</evidence>
<evidence type="ECO:0000256" key="1">
    <source>
        <dbReference type="ARBA" id="ARBA00004141"/>
    </source>
</evidence>
<sequence length="328" mass="32650">MGRGLVYVTVAGLAWGTAGPTAALAFAGSGLGPMALTFWRVLGGLLLLLAVRPFVRPRGARPDARREPAGRRAVRVLVTGLGLTVFQAAYFGSVDATGTAVGTVVTQGATPVLVALGCRLFLGERLGLGGGVAVTGALAGLAVLTLGDGTGAVRPAGVVLGVVSAGGYAVVAVYTRSLARKGRGADPFAATLTSFAVGAVCLLPLAAAEGLWPRAEGLGRTLVLMGYLVSVPTALAYGLFFAGLAAVRATTVTVVTLLEPVTAAVLAVLVLDERLTAATVVGTAVLLGAVVALAHAETRAGQGRAGARSRVRAGGRPAPEAQSPVSRG</sequence>
<feature type="transmembrane region" description="Helical" evidence="7">
    <location>
        <begin position="187"/>
        <end position="207"/>
    </location>
</feature>
<reference evidence="9" key="1">
    <citation type="journal article" date="2014" name="Int. J. Syst. Evol. Microbiol.">
        <title>Complete genome sequence of Corynebacterium casei LMG S-19264T (=DSM 44701T), isolated from a smear-ripened cheese.</title>
        <authorList>
            <consortium name="US DOE Joint Genome Institute (JGI-PGF)"/>
            <person name="Walter F."/>
            <person name="Albersmeier A."/>
            <person name="Kalinowski J."/>
            <person name="Ruckert C."/>
        </authorList>
    </citation>
    <scope>NUCLEOTIDE SEQUENCE</scope>
    <source>
        <strain evidence="9">JCM 4059</strain>
    </source>
</reference>
<dbReference type="GO" id="GO:0016020">
    <property type="term" value="C:membrane"/>
    <property type="evidence" value="ECO:0007669"/>
    <property type="project" value="UniProtKB-SubCell"/>
</dbReference>
<feature type="transmembrane region" description="Helical" evidence="7">
    <location>
        <begin position="100"/>
        <end position="121"/>
    </location>
</feature>
<dbReference type="RefSeq" id="WP_229891833.1">
    <property type="nucleotide sequence ID" value="NZ_BNBD01000030.1"/>
</dbReference>
<proteinExistence type="inferred from homology"/>
<comment type="subcellular location">
    <subcellularLocation>
        <location evidence="1">Membrane</location>
        <topology evidence="1">Multi-pass membrane protein</topology>
    </subcellularLocation>
</comment>
<keyword evidence="10" id="KW-1185">Reference proteome</keyword>
<accession>A0A919B990</accession>
<dbReference type="AlphaFoldDB" id="A0A919B990"/>
<keyword evidence="3 7" id="KW-0812">Transmembrane</keyword>
<dbReference type="EMBL" id="BNBD01000030">
    <property type="protein sequence ID" value="GHF75255.1"/>
    <property type="molecule type" value="Genomic_DNA"/>
</dbReference>
<feature type="transmembrane region" description="Helical" evidence="7">
    <location>
        <begin position="254"/>
        <end position="271"/>
    </location>
</feature>
<gene>
    <name evidence="9" type="ORF">GCM10010218_65350</name>
</gene>
<feature type="transmembrane region" description="Helical" evidence="7">
    <location>
        <begin position="227"/>
        <end position="247"/>
    </location>
</feature>
<protein>
    <submittedName>
        <fullName evidence="9">Membrane protein</fullName>
    </submittedName>
</protein>
<evidence type="ECO:0000256" key="6">
    <source>
        <dbReference type="SAM" id="MobiDB-lite"/>
    </source>
</evidence>
<reference evidence="9" key="2">
    <citation type="submission" date="2020-09" db="EMBL/GenBank/DDBJ databases">
        <authorList>
            <person name="Sun Q."/>
            <person name="Ohkuma M."/>
        </authorList>
    </citation>
    <scope>NUCLEOTIDE SEQUENCE</scope>
    <source>
        <strain evidence="9">JCM 4059</strain>
    </source>
</reference>
<feature type="transmembrane region" description="Helical" evidence="7">
    <location>
        <begin position="277"/>
        <end position="296"/>
    </location>
</feature>